<evidence type="ECO:0000256" key="2">
    <source>
        <dbReference type="ARBA" id="ARBA00011552"/>
    </source>
</evidence>
<dbReference type="PRINTS" id="PR01465">
    <property type="entry name" value="ELKCHANNEL"/>
</dbReference>
<keyword evidence="5 23" id="KW-0812">Transmembrane</keyword>
<dbReference type="InterPro" id="IPR000595">
    <property type="entry name" value="cNMP-bd_dom"/>
</dbReference>
<dbReference type="InterPro" id="IPR003950">
    <property type="entry name" value="K_chnl_volt-dep_ELK"/>
</dbReference>
<feature type="transmembrane region" description="Helical" evidence="23">
    <location>
        <begin position="353"/>
        <end position="379"/>
    </location>
</feature>
<keyword evidence="28" id="KW-1185">Reference proteome</keyword>
<dbReference type="InterPro" id="IPR000014">
    <property type="entry name" value="PAS"/>
</dbReference>
<keyword evidence="10" id="KW-0406">Ion transport</keyword>
<evidence type="ECO:0000256" key="4">
    <source>
        <dbReference type="ARBA" id="ARBA00022538"/>
    </source>
</evidence>
<dbReference type="KEGG" id="aoce:111566724"/>
<evidence type="ECO:0000313" key="27">
    <source>
        <dbReference type="Ensembl" id="ENSAOCP00000042462.1"/>
    </source>
</evidence>
<dbReference type="FunFam" id="1.10.287.70:FF:000042">
    <property type="entry name" value="potassium voltage-gated channel subfamily H member 8"/>
    <property type="match status" value="1"/>
</dbReference>
<feature type="compositionally biased region" description="Low complexity" evidence="22">
    <location>
        <begin position="780"/>
        <end position="790"/>
    </location>
</feature>
<keyword evidence="12" id="KW-0325">Glycoprotein</keyword>
<dbReference type="InterPro" id="IPR018490">
    <property type="entry name" value="cNMP-bd_dom_sf"/>
</dbReference>
<comment type="subunit">
    <text evidence="2">The potassium channel is probably composed of a homo- or heterotetrameric complex of pore-forming alpha subunits that can associate with modulating beta subunits.</text>
</comment>
<dbReference type="SMART" id="SM00100">
    <property type="entry name" value="cNMP"/>
    <property type="match status" value="1"/>
</dbReference>
<dbReference type="Pfam" id="PF00027">
    <property type="entry name" value="cNMP_binding"/>
    <property type="match status" value="1"/>
</dbReference>
<dbReference type="InterPro" id="IPR014710">
    <property type="entry name" value="RmlC-like_jellyroll"/>
</dbReference>
<dbReference type="Pfam" id="PF13426">
    <property type="entry name" value="PAS_9"/>
    <property type="match status" value="1"/>
</dbReference>
<keyword evidence="13" id="KW-0407">Ion channel</keyword>
<evidence type="ECO:0000256" key="14">
    <source>
        <dbReference type="ARBA" id="ARBA00034430"/>
    </source>
</evidence>
<feature type="compositionally biased region" description="Polar residues" evidence="22">
    <location>
        <begin position="960"/>
        <end position="969"/>
    </location>
</feature>
<dbReference type="GeneTree" id="ENSGT00940000156363"/>
<comment type="function">
    <text evidence="15">Pore-forming (alpha) subunit of a voltage-gated delayed rectifier. Activates at more negative voltages, exhibits fast prepulse-independent activation kinetics and deactivates much more slowly, but shows no inactivation.</text>
</comment>
<keyword evidence="3" id="KW-0813">Transport</keyword>
<evidence type="ECO:0000256" key="17">
    <source>
        <dbReference type="ARBA" id="ARBA00074373"/>
    </source>
</evidence>
<evidence type="ECO:0000256" key="16">
    <source>
        <dbReference type="ARBA" id="ARBA00061598"/>
    </source>
</evidence>
<reference evidence="27 28" key="1">
    <citation type="submission" date="2022-01" db="EMBL/GenBank/DDBJ databases">
        <title>A chromosome-scale genome assembly of the false clownfish, Amphiprion ocellaris.</title>
        <authorList>
            <person name="Ryu T."/>
        </authorList>
    </citation>
    <scope>NUCLEOTIDE SEQUENCE [LARGE SCALE GENOMIC DNA]</scope>
</reference>
<feature type="region of interest" description="Disordered" evidence="22">
    <location>
        <begin position="934"/>
        <end position="1056"/>
    </location>
</feature>
<dbReference type="CDD" id="cd00038">
    <property type="entry name" value="CAP_ED"/>
    <property type="match status" value="1"/>
</dbReference>
<dbReference type="FunFam" id="2.60.120.10:FF:000014">
    <property type="entry name" value="Potassium voltage-gated channel, subfamily H (Eag-related), member 4"/>
    <property type="match status" value="1"/>
</dbReference>
<evidence type="ECO:0000256" key="23">
    <source>
        <dbReference type="SAM" id="Phobius"/>
    </source>
</evidence>
<dbReference type="InterPro" id="IPR003938">
    <property type="entry name" value="K_chnl_volt-dep_EAG/ELK/ERG"/>
</dbReference>
<evidence type="ECO:0000256" key="7">
    <source>
        <dbReference type="ARBA" id="ARBA00022882"/>
    </source>
</evidence>
<reference evidence="27" key="2">
    <citation type="submission" date="2025-08" db="UniProtKB">
        <authorList>
            <consortium name="Ensembl"/>
        </authorList>
    </citation>
    <scope>IDENTIFICATION</scope>
</reference>
<dbReference type="SMART" id="SM00086">
    <property type="entry name" value="PAC"/>
    <property type="match status" value="1"/>
</dbReference>
<dbReference type="PROSITE" id="PS50042">
    <property type="entry name" value="CNMP_BINDING_3"/>
    <property type="match status" value="1"/>
</dbReference>
<feature type="transmembrane region" description="Helical" evidence="23">
    <location>
        <begin position="224"/>
        <end position="244"/>
    </location>
</feature>
<feature type="region of interest" description="Disordered" evidence="22">
    <location>
        <begin position="1144"/>
        <end position="1163"/>
    </location>
</feature>
<feature type="region of interest" description="Disordered" evidence="22">
    <location>
        <begin position="679"/>
        <end position="714"/>
    </location>
</feature>
<dbReference type="SUPFAM" id="SSF51206">
    <property type="entry name" value="cAMP-binding domain-like"/>
    <property type="match status" value="1"/>
</dbReference>
<evidence type="ECO:0000256" key="10">
    <source>
        <dbReference type="ARBA" id="ARBA00023065"/>
    </source>
</evidence>
<dbReference type="Gene3D" id="1.10.1200.260">
    <property type="match status" value="1"/>
</dbReference>
<dbReference type="Gene3D" id="1.10.287.70">
    <property type="match status" value="1"/>
</dbReference>
<dbReference type="PRINTS" id="PR01463">
    <property type="entry name" value="EAGCHANLFMLY"/>
</dbReference>
<dbReference type="InterPro" id="IPR005821">
    <property type="entry name" value="Ion_trans_dom"/>
</dbReference>
<dbReference type="FunFam" id="3.30.450.20:FF:000001">
    <property type="entry name" value="Potassium voltage-gated channel subfamily H member 7"/>
    <property type="match status" value="1"/>
</dbReference>
<dbReference type="GO" id="GO:0005886">
    <property type="term" value="C:plasma membrane"/>
    <property type="evidence" value="ECO:0007669"/>
    <property type="project" value="TreeGrafter"/>
</dbReference>
<comment type="similarity">
    <text evidence="16">Belongs to the potassium channel family. H (Eag) (TC 1.A.1.20) subfamily. Kv12.3/KCNH4 sub-subfamily.</text>
</comment>
<feature type="compositionally biased region" description="Polar residues" evidence="22">
    <location>
        <begin position="1146"/>
        <end position="1156"/>
    </location>
</feature>
<dbReference type="InterPro" id="IPR050818">
    <property type="entry name" value="KCNH_animal-type"/>
</dbReference>
<evidence type="ECO:0000313" key="28">
    <source>
        <dbReference type="Proteomes" id="UP001501940"/>
    </source>
</evidence>
<evidence type="ECO:0000256" key="3">
    <source>
        <dbReference type="ARBA" id="ARBA00022448"/>
    </source>
</evidence>
<dbReference type="GeneID" id="111566724"/>
<dbReference type="InterPro" id="IPR035965">
    <property type="entry name" value="PAS-like_dom_sf"/>
</dbReference>
<dbReference type="Pfam" id="PF00520">
    <property type="entry name" value="Ion_trans"/>
    <property type="match status" value="1"/>
</dbReference>
<evidence type="ECO:0000256" key="20">
    <source>
        <dbReference type="ARBA" id="ARBA00082973"/>
    </source>
</evidence>
<dbReference type="Ensembl" id="ENSAOCT00000059346.1">
    <property type="protein sequence ID" value="ENSAOCP00000042462.1"/>
    <property type="gene ID" value="ENSAOCG00000023067.2"/>
</dbReference>
<comment type="subcellular location">
    <subcellularLocation>
        <location evidence="1">Membrane</location>
        <topology evidence="1">Multi-pass membrane protein</topology>
    </subcellularLocation>
</comment>
<protein>
    <recommendedName>
        <fullName evidence="17">Voltage-gated delayed rectifier potassium channel KCNH4</fullName>
    </recommendedName>
    <alternativeName>
        <fullName evidence="21">Brain-specific eag-like channel 2</fullName>
    </alternativeName>
    <alternativeName>
        <fullName evidence="19">Ether-a-go-go-like potassium channel 1</fullName>
    </alternativeName>
    <alternativeName>
        <fullName evidence="18">Potassium voltage-gated channel subfamily H member 4</fullName>
    </alternativeName>
    <alternativeName>
        <fullName evidence="20">Voltage-gated potassium channel subunit Kv12.3</fullName>
    </alternativeName>
</protein>
<dbReference type="InterPro" id="IPR000700">
    <property type="entry name" value="PAS-assoc_C"/>
</dbReference>
<keyword evidence="11 23" id="KW-0472">Membrane</keyword>
<evidence type="ECO:0000259" key="25">
    <source>
        <dbReference type="PROSITE" id="PS50112"/>
    </source>
</evidence>
<dbReference type="GO" id="GO:0005249">
    <property type="term" value="F:voltage-gated potassium channel activity"/>
    <property type="evidence" value="ECO:0007669"/>
    <property type="project" value="InterPro"/>
</dbReference>
<comment type="catalytic activity">
    <reaction evidence="14">
        <text>K(+)(in) = K(+)(out)</text>
        <dbReference type="Rhea" id="RHEA:29463"/>
        <dbReference type="ChEBI" id="CHEBI:29103"/>
    </reaction>
</comment>
<feature type="domain" description="PAC" evidence="26">
    <location>
        <begin position="93"/>
        <end position="145"/>
    </location>
</feature>
<feature type="compositionally biased region" description="Polar residues" evidence="22">
    <location>
        <begin position="1203"/>
        <end position="1213"/>
    </location>
</feature>
<dbReference type="Gene3D" id="2.60.120.10">
    <property type="entry name" value="Jelly Rolls"/>
    <property type="match status" value="1"/>
</dbReference>
<dbReference type="Proteomes" id="UP001501940">
    <property type="component" value="Chromosome 18"/>
</dbReference>
<dbReference type="InterPro" id="IPR001610">
    <property type="entry name" value="PAC"/>
</dbReference>
<feature type="region of interest" description="Disordered" evidence="22">
    <location>
        <begin position="1182"/>
        <end position="1220"/>
    </location>
</feature>
<feature type="transmembrane region" description="Helical" evidence="23">
    <location>
        <begin position="448"/>
        <end position="472"/>
    </location>
</feature>
<feature type="compositionally biased region" description="Basic and acidic residues" evidence="22">
    <location>
        <begin position="702"/>
        <end position="711"/>
    </location>
</feature>
<feature type="compositionally biased region" description="Low complexity" evidence="22">
    <location>
        <begin position="997"/>
        <end position="1011"/>
    </location>
</feature>
<proteinExistence type="inferred from homology"/>
<dbReference type="SUPFAM" id="SSF55785">
    <property type="entry name" value="PYP-like sensor domain (PAS domain)"/>
    <property type="match status" value="1"/>
</dbReference>
<evidence type="ECO:0000256" key="1">
    <source>
        <dbReference type="ARBA" id="ARBA00004141"/>
    </source>
</evidence>
<keyword evidence="6" id="KW-0631">Potassium channel</keyword>
<dbReference type="PROSITE" id="PS50113">
    <property type="entry name" value="PAC"/>
    <property type="match status" value="1"/>
</dbReference>
<feature type="region of interest" description="Disordered" evidence="22">
    <location>
        <begin position="138"/>
        <end position="165"/>
    </location>
</feature>
<feature type="region of interest" description="Disordered" evidence="22">
    <location>
        <begin position="757"/>
        <end position="807"/>
    </location>
</feature>
<feature type="transmembrane region" description="Helical" evidence="23">
    <location>
        <begin position="420"/>
        <end position="441"/>
    </location>
</feature>
<name>A0AAQ5XNT3_AMPOC</name>
<dbReference type="GO" id="GO:0042391">
    <property type="term" value="P:regulation of membrane potential"/>
    <property type="evidence" value="ECO:0007669"/>
    <property type="project" value="TreeGrafter"/>
</dbReference>
<dbReference type="Gene3D" id="3.30.450.20">
    <property type="entry name" value="PAS domain"/>
    <property type="match status" value="1"/>
</dbReference>
<dbReference type="SUPFAM" id="SSF81324">
    <property type="entry name" value="Voltage-gated potassium channels"/>
    <property type="match status" value="1"/>
</dbReference>
<evidence type="ECO:0000256" key="5">
    <source>
        <dbReference type="ARBA" id="ARBA00022692"/>
    </source>
</evidence>
<keyword evidence="9 23" id="KW-1133">Transmembrane helix</keyword>
<feature type="domain" description="PAS" evidence="25">
    <location>
        <begin position="14"/>
        <end position="90"/>
    </location>
</feature>
<evidence type="ECO:0000256" key="6">
    <source>
        <dbReference type="ARBA" id="ARBA00022826"/>
    </source>
</evidence>
<feature type="domain" description="Cyclic nucleotide-binding" evidence="24">
    <location>
        <begin position="550"/>
        <end position="650"/>
    </location>
</feature>
<accession>A0AAQ5XNT3</accession>
<evidence type="ECO:0000256" key="11">
    <source>
        <dbReference type="ARBA" id="ARBA00023136"/>
    </source>
</evidence>
<feature type="transmembrane region" description="Helical" evidence="23">
    <location>
        <begin position="309"/>
        <end position="332"/>
    </location>
</feature>
<dbReference type="CDD" id="cd00130">
    <property type="entry name" value="PAS"/>
    <property type="match status" value="1"/>
</dbReference>
<dbReference type="NCBIfam" id="TIGR00229">
    <property type="entry name" value="sensory_box"/>
    <property type="match status" value="1"/>
</dbReference>
<evidence type="ECO:0000256" key="8">
    <source>
        <dbReference type="ARBA" id="ARBA00022958"/>
    </source>
</evidence>
<dbReference type="PROSITE" id="PS50112">
    <property type="entry name" value="PAS"/>
    <property type="match status" value="1"/>
</dbReference>
<sequence length="1220" mass="135114">MPVMKGLLAPQNTFLDTIATRFDGTHSNFLLGNAQGHRGYPIVYCSDGFCELTGFTRTEVMQKNCSCRFLYGTDTSEHVAQQMEKALEGREEYQAEVHFYKKNGVAFWCLLDIVPIKNEKGEMVLFLFSFKDITDTYGKGHHNSKKEVSEDKRRRRKSSSHFSEARKRGRTMLYQLTSQFSRGGKREVNLGGNMMDKPTIPEYKVAAVQKSRFILLHYSVSKALWDWLILLATFYVAVTVPYNVSFTPHDDAVTAARSTIVSDIAVEMLFIIDIILNFRTTYVSQSGQVVYEARSICIHYATTWFFVDLVAALPFDLLYAFNITVTSLVHLLKTVRLLRLLRLLQKLDRYSQYSAMVLTLLMSVFALLAHWMACIWYMIGRREIETNETWDIGWLHELGKRLDSPYINSTVGGPTVRSSYIAALYFTLSSLTSVGFGNVCANTDAEKIFSICTMLIGALMHAVVFGNVTAIIQRMYSRRSLYHTRMKDLKDFIRVHRLPQQLKQRMLEYFQTTWSVNNGIDANELLHDFPDELRADIAMHLNKDILQLPVFKGASRGCLRSLSLHIKTSFCVPGEYLIRQGDALHANYFVCSGSLEVLKDSMVLAILGKGDLIGSDLPGTDQVIKTNADVKALTYCDLQYISVRGLREVLELYPEYASVFASDIHNNLTYNLREGSQDEGLRRFSRSPRLPHESRLPSIVETKGDDSDDSFHLSPATRSRRNLLLPNFTSPVRRTSLGNLLGDELRQFNALRRCRSPNLSRGFHGQSSSPQPPSKKEHSTPTATPASTSAQGESGAEQKPSKLLIPTVTCFGPPDLSPRVVDGIEDNGHTFHFNVEHSGPNASAGGSTQDSTQANATLLLETEEVRQSISQLNLKMGALNQEVSELTKGLHHMLHLLQAHVSVHHYQASFPSYPYAVQMVSSTHTASNTGLPFNSSYHLHNDPGSHQGHSHQNAPAAGQWSYSGTAETQTEVHHRPQSSSPPANSCPPLSLNSAPKLSHSSESTTTHLWTSPSLLNISPGFQGGSSGLTRPAGHEDSENRPLSASPTTISQSQPTLCLQPCSDNDEFSCLLSSAPTGSSTHSLLDPSLTSYPHLNLPQASNEAICVLMSTSTSHNLIQDTSLFQIEDSHPSTYPISVSPPILPCQPSASSLDSGSPRSDVLEAHLPLGDPSAIEHTSLECLLGNGGSMESRDSESASSRRSSIGVQTQSTEQSWCLDLTD</sequence>
<keyword evidence="7" id="KW-0851">Voltage-gated channel</keyword>
<evidence type="ECO:0000256" key="13">
    <source>
        <dbReference type="ARBA" id="ARBA00023303"/>
    </source>
</evidence>
<keyword evidence="4" id="KW-0633">Potassium transport</keyword>
<evidence type="ECO:0000259" key="26">
    <source>
        <dbReference type="PROSITE" id="PS50113"/>
    </source>
</evidence>
<evidence type="ECO:0000256" key="18">
    <source>
        <dbReference type="ARBA" id="ARBA00075970"/>
    </source>
</evidence>
<evidence type="ECO:0000256" key="12">
    <source>
        <dbReference type="ARBA" id="ARBA00023180"/>
    </source>
</evidence>
<evidence type="ECO:0000256" key="15">
    <source>
        <dbReference type="ARBA" id="ARBA00058898"/>
    </source>
</evidence>
<feature type="compositionally biased region" description="Polar residues" evidence="22">
    <location>
        <begin position="1040"/>
        <end position="1056"/>
    </location>
</feature>
<organism evidence="27 28">
    <name type="scientific">Amphiprion ocellaris</name>
    <name type="common">Clown anemonefish</name>
    <dbReference type="NCBI Taxonomy" id="80972"/>
    <lineage>
        <taxon>Eukaryota</taxon>
        <taxon>Metazoa</taxon>
        <taxon>Chordata</taxon>
        <taxon>Craniata</taxon>
        <taxon>Vertebrata</taxon>
        <taxon>Euteleostomi</taxon>
        <taxon>Actinopterygii</taxon>
        <taxon>Neopterygii</taxon>
        <taxon>Teleostei</taxon>
        <taxon>Neoteleostei</taxon>
        <taxon>Acanthomorphata</taxon>
        <taxon>Ovalentaria</taxon>
        <taxon>Pomacentridae</taxon>
        <taxon>Amphiprion</taxon>
    </lineage>
</organism>
<dbReference type="PANTHER" id="PTHR10217">
    <property type="entry name" value="VOLTAGE AND LIGAND GATED POTASSIUM CHANNEL"/>
    <property type="match status" value="1"/>
</dbReference>
<evidence type="ECO:0000256" key="19">
    <source>
        <dbReference type="ARBA" id="ARBA00076367"/>
    </source>
</evidence>
<dbReference type="FunFam" id="1.10.1200.260:FF:000002">
    <property type="entry name" value="Potassium voltage-gated channel subfamily H member 8"/>
    <property type="match status" value="1"/>
</dbReference>
<evidence type="ECO:0000256" key="9">
    <source>
        <dbReference type="ARBA" id="ARBA00022989"/>
    </source>
</evidence>
<dbReference type="GO" id="GO:0034702">
    <property type="term" value="C:monoatomic ion channel complex"/>
    <property type="evidence" value="ECO:0007669"/>
    <property type="project" value="UniProtKB-KW"/>
</dbReference>
<dbReference type="RefSeq" id="XP_023123242.1">
    <property type="nucleotide sequence ID" value="XM_023267474.3"/>
</dbReference>
<dbReference type="AlphaFoldDB" id="A0AAQ5XNT3"/>
<evidence type="ECO:0000259" key="24">
    <source>
        <dbReference type="PROSITE" id="PS50042"/>
    </source>
</evidence>
<evidence type="ECO:0000256" key="22">
    <source>
        <dbReference type="SAM" id="MobiDB-lite"/>
    </source>
</evidence>
<evidence type="ECO:0000256" key="21">
    <source>
        <dbReference type="ARBA" id="ARBA00083198"/>
    </source>
</evidence>
<dbReference type="PANTHER" id="PTHR10217:SF630">
    <property type="entry name" value="POTASSIUM VOLTAGE-GATED CHANNEL SUBFAMILY H MEMBER 4"/>
    <property type="match status" value="1"/>
</dbReference>
<reference evidence="27" key="3">
    <citation type="submission" date="2025-09" db="UniProtKB">
        <authorList>
            <consortium name="Ensembl"/>
        </authorList>
    </citation>
    <scope>IDENTIFICATION</scope>
</reference>
<keyword evidence="8" id="KW-0630">Potassium</keyword>